<dbReference type="SUPFAM" id="SSF103647">
    <property type="entry name" value="TSP type-3 repeat"/>
    <property type="match status" value="1"/>
</dbReference>
<evidence type="ECO:0000313" key="8">
    <source>
        <dbReference type="Proteomes" id="UP000604001"/>
    </source>
</evidence>
<evidence type="ECO:0000313" key="7">
    <source>
        <dbReference type="EMBL" id="MBC2959968.1"/>
    </source>
</evidence>
<keyword evidence="3 6" id="KW-0732">Signal</keyword>
<evidence type="ECO:0000256" key="1">
    <source>
        <dbReference type="ARBA" id="ARBA00004613"/>
    </source>
</evidence>
<keyword evidence="8" id="KW-1185">Reference proteome</keyword>
<comment type="subcellular location">
    <subcellularLocation>
        <location evidence="1">Secreted</location>
    </subcellularLocation>
</comment>
<evidence type="ECO:0000256" key="2">
    <source>
        <dbReference type="ARBA" id="ARBA00022525"/>
    </source>
</evidence>
<evidence type="ECO:0000256" key="5">
    <source>
        <dbReference type="SAM" id="MobiDB-lite"/>
    </source>
</evidence>
<accession>A0ABR6U6H4</accession>
<gene>
    <name evidence="7" type="ORF">H7344_06640</name>
</gene>
<dbReference type="Proteomes" id="UP000604001">
    <property type="component" value="Unassembled WGS sequence"/>
</dbReference>
<evidence type="ECO:0000256" key="6">
    <source>
        <dbReference type="SAM" id="SignalP"/>
    </source>
</evidence>
<dbReference type="Gene3D" id="3.90.182.10">
    <property type="entry name" value="Toxin - Anthrax Protective Antigen,domain 1"/>
    <property type="match status" value="1"/>
</dbReference>
<keyword evidence="2" id="KW-0964">Secreted</keyword>
<keyword evidence="4" id="KW-0106">Calcium</keyword>
<comment type="caution">
    <text evidence="7">The sequence shown here is derived from an EMBL/GenBank/DDBJ whole genome shotgun (WGS) entry which is preliminary data.</text>
</comment>
<feature type="compositionally biased region" description="Basic and acidic residues" evidence="5">
    <location>
        <begin position="626"/>
        <end position="638"/>
    </location>
</feature>
<reference evidence="7 8" key="1">
    <citation type="submission" date="2020-08" db="EMBL/GenBank/DDBJ databases">
        <title>novel species in genus Nocardioides.</title>
        <authorList>
            <person name="Zhang G."/>
        </authorList>
    </citation>
    <scope>NUCLEOTIDE SEQUENCE [LARGE SCALE GENOMIC DNA]</scope>
    <source>
        <strain evidence="7 8">SC8A-24</strain>
    </source>
</reference>
<feature type="signal peptide" evidence="6">
    <location>
        <begin position="1"/>
        <end position="35"/>
    </location>
</feature>
<dbReference type="PANTHER" id="PTHR37467:SF1">
    <property type="entry name" value="EXPORTED CALCIUM-BINDING GLYCOPROTEIN"/>
    <property type="match status" value="1"/>
</dbReference>
<dbReference type="RefSeq" id="WP_186345227.1">
    <property type="nucleotide sequence ID" value="NZ_BMMR01000003.1"/>
</dbReference>
<sequence length="689" mass="68834">MRIRPSRGPATAAVLSLAVSTAAAGLAVTSGGAAAAAEPSPFSATGSANVLSVDAVAVPLLPIPSVADLDIGDVSTTVDSSKAPRATATAAGLGGEGLLGFSIPGLAAVQQQASTTGAPANNTAVSDTSLPIDIPALLDLDVSTATALARWAGDNQCLPAGGALTEADATLAGATVLPLSLPGIGDFPLVSLPGTAGVQHAVRVDPVGNTGRGAVVSQASGTVADLSLFAGNVGVKIIAPPTLTARADGTPGGAKVTYDPAVLAITGPGGAEVPIPDSGEIPKFALPANPLLTLELSAPGTENVVQSADGRTASAEASTLHLKVALGPLTVAEVDLLPMSVSAKAATGGVVCDGGDADEDGLTDGQEKQLGTDPTKADTDGDGLKDGAEVNQHKTDPLKPDTDGDGVKDGAEVSGETNTAYGKEPTDPTKADTDGDGLKDGAEITRGTDPNNADTDGDSFSDGTEVANGTDPLDPTDPGTSGPPVPGLGDSDGDGLSDVRERALGTDPRNPDTDGDGIRDGAEVNGTANTKYGNRPTDPTRADTDGDGIKDGAEIRGVRIGKKVVSAKGKPKAIGRVRTNPNDADTDNDGLRDGAEVKGKKVNLKVRAKGGKSFKLKRLVSNPLVKDTDRDGLNDRVEVTGSRTKKFGKVPSDPAHWDTDRGGISDGREVKGGYNPSDVKSGPGKKTRG</sequence>
<dbReference type="Pfam" id="PF18884">
    <property type="entry name" value="TSP3_bac"/>
    <property type="match status" value="9"/>
</dbReference>
<evidence type="ECO:0000256" key="3">
    <source>
        <dbReference type="ARBA" id="ARBA00022729"/>
    </source>
</evidence>
<evidence type="ECO:0008006" key="9">
    <source>
        <dbReference type="Google" id="ProtNLM"/>
    </source>
</evidence>
<feature type="compositionally biased region" description="Basic and acidic residues" evidence="5">
    <location>
        <begin position="424"/>
        <end position="443"/>
    </location>
</feature>
<feature type="compositionally biased region" description="Basic and acidic residues" evidence="5">
    <location>
        <begin position="538"/>
        <end position="557"/>
    </location>
</feature>
<name>A0ABR6U6H4_9ACTN</name>
<protein>
    <recommendedName>
        <fullName evidence="9">Protective antigen Ca-binding domain-containing protein</fullName>
    </recommendedName>
</protein>
<proteinExistence type="predicted"/>
<dbReference type="InterPro" id="IPR059100">
    <property type="entry name" value="TSP3_bac"/>
</dbReference>
<dbReference type="InterPro" id="IPR028974">
    <property type="entry name" value="TSP_type-3_rpt"/>
</dbReference>
<feature type="compositionally biased region" description="Basic and acidic residues" evidence="5">
    <location>
        <begin position="497"/>
        <end position="522"/>
    </location>
</feature>
<feature type="compositionally biased region" description="Basic and acidic residues" evidence="5">
    <location>
        <begin position="655"/>
        <end position="671"/>
    </location>
</feature>
<organism evidence="7 8">
    <name type="scientific">Nocardioides deserti</name>
    <dbReference type="NCBI Taxonomy" id="1588644"/>
    <lineage>
        <taxon>Bacteria</taxon>
        <taxon>Bacillati</taxon>
        <taxon>Actinomycetota</taxon>
        <taxon>Actinomycetes</taxon>
        <taxon>Propionibacteriales</taxon>
        <taxon>Nocardioidaceae</taxon>
        <taxon>Nocardioides</taxon>
    </lineage>
</organism>
<feature type="chain" id="PRO_5046701672" description="Protective antigen Ca-binding domain-containing protein" evidence="6">
    <location>
        <begin position="36"/>
        <end position="689"/>
    </location>
</feature>
<feature type="compositionally biased region" description="Basic and acidic residues" evidence="5">
    <location>
        <begin position="375"/>
        <end position="411"/>
    </location>
</feature>
<feature type="region of interest" description="Disordered" evidence="5">
    <location>
        <begin position="626"/>
        <end position="689"/>
    </location>
</feature>
<dbReference type="PANTHER" id="PTHR37467">
    <property type="entry name" value="EXPORTED CALCIUM-BINDING GLYCOPROTEIN-RELATED"/>
    <property type="match status" value="1"/>
</dbReference>
<dbReference type="EMBL" id="JACMYC010000003">
    <property type="protein sequence ID" value="MBC2959968.1"/>
    <property type="molecule type" value="Genomic_DNA"/>
</dbReference>
<feature type="region of interest" description="Disordered" evidence="5">
    <location>
        <begin position="356"/>
        <end position="594"/>
    </location>
</feature>
<evidence type="ECO:0000256" key="4">
    <source>
        <dbReference type="ARBA" id="ARBA00022837"/>
    </source>
</evidence>
<dbReference type="InterPro" id="IPR053180">
    <property type="entry name" value="Ca-binding_acidic-repeat"/>
</dbReference>